<feature type="compositionally biased region" description="Pro residues" evidence="1">
    <location>
        <begin position="126"/>
        <end position="145"/>
    </location>
</feature>
<feature type="region of interest" description="Disordered" evidence="1">
    <location>
        <begin position="176"/>
        <end position="219"/>
    </location>
</feature>
<protein>
    <submittedName>
        <fullName evidence="2 3">Uncharacterized protein</fullName>
    </submittedName>
</protein>
<reference evidence="2" key="2">
    <citation type="submission" date="2016-05" db="EMBL/GenBank/DDBJ databases">
        <title>Comparative analysis highlights variable genome content of wheat rusts and divergence of the mating loci.</title>
        <authorList>
            <person name="Cuomo C.A."/>
            <person name="Bakkeren G."/>
            <person name="Szabo L."/>
            <person name="Khalil H."/>
            <person name="Joly D."/>
            <person name="Goldberg J."/>
            <person name="Young S."/>
            <person name="Zeng Q."/>
            <person name="Fellers J."/>
        </authorList>
    </citation>
    <scope>NUCLEOTIDE SEQUENCE [LARGE SCALE GENOMIC DNA]</scope>
    <source>
        <strain evidence="2">1-1 BBBD Race 1</strain>
    </source>
</reference>
<dbReference type="OrthoDB" id="10658607at2759"/>
<name>A0A180H3Q2_PUCT1</name>
<feature type="region of interest" description="Disordered" evidence="1">
    <location>
        <begin position="126"/>
        <end position="148"/>
    </location>
</feature>
<gene>
    <name evidence="2" type="ORF">PTTG_25364</name>
</gene>
<dbReference type="Proteomes" id="UP000005240">
    <property type="component" value="Unassembled WGS sequence"/>
</dbReference>
<reference evidence="2" key="1">
    <citation type="submission" date="2009-11" db="EMBL/GenBank/DDBJ databases">
        <authorList>
            <consortium name="The Broad Institute Genome Sequencing Platform"/>
            <person name="Ward D."/>
            <person name="Feldgarden M."/>
            <person name="Earl A."/>
            <person name="Young S.K."/>
            <person name="Zeng Q."/>
            <person name="Koehrsen M."/>
            <person name="Alvarado L."/>
            <person name="Berlin A."/>
            <person name="Bochicchio J."/>
            <person name="Borenstein D."/>
            <person name="Chapman S.B."/>
            <person name="Chen Z."/>
            <person name="Engels R."/>
            <person name="Freedman E."/>
            <person name="Gellesch M."/>
            <person name="Goldberg J."/>
            <person name="Griggs A."/>
            <person name="Gujja S."/>
            <person name="Heilman E."/>
            <person name="Heiman D."/>
            <person name="Hepburn T."/>
            <person name="Howarth C."/>
            <person name="Jen D."/>
            <person name="Larson L."/>
            <person name="Lewis B."/>
            <person name="Mehta T."/>
            <person name="Park D."/>
            <person name="Pearson M."/>
            <person name="Roberts A."/>
            <person name="Saif S."/>
            <person name="Shea T."/>
            <person name="Shenoy N."/>
            <person name="Sisk P."/>
            <person name="Stolte C."/>
            <person name="Sykes S."/>
            <person name="Thomson T."/>
            <person name="Walk T."/>
            <person name="White J."/>
            <person name="Yandava C."/>
            <person name="Izard J."/>
            <person name="Baranova O.V."/>
            <person name="Blanton J.M."/>
            <person name="Tanner A.C."/>
            <person name="Dewhirst F.E."/>
            <person name="Haas B."/>
            <person name="Nusbaum C."/>
            <person name="Birren B."/>
        </authorList>
    </citation>
    <scope>NUCLEOTIDE SEQUENCE [LARGE SCALE GENOMIC DNA]</scope>
    <source>
        <strain evidence="2">1-1 BBBD Race 1</strain>
    </source>
</reference>
<evidence type="ECO:0000313" key="4">
    <source>
        <dbReference type="Proteomes" id="UP000005240"/>
    </source>
</evidence>
<reference evidence="3 4" key="3">
    <citation type="journal article" date="2017" name="G3 (Bethesda)">
        <title>Comparative analysis highlights variable genome content of wheat rusts and divergence of the mating loci.</title>
        <authorList>
            <person name="Cuomo C.A."/>
            <person name="Bakkeren G."/>
            <person name="Khalil H.B."/>
            <person name="Panwar V."/>
            <person name="Joly D."/>
            <person name="Linning R."/>
            <person name="Sakthikumar S."/>
            <person name="Song X."/>
            <person name="Adiconis X."/>
            <person name="Fan L."/>
            <person name="Goldberg J.M."/>
            <person name="Levin J.Z."/>
            <person name="Young S."/>
            <person name="Zeng Q."/>
            <person name="Anikster Y."/>
            <person name="Bruce M."/>
            <person name="Wang M."/>
            <person name="Yin C."/>
            <person name="McCallum B."/>
            <person name="Szabo L.J."/>
            <person name="Hulbert S."/>
            <person name="Chen X."/>
            <person name="Fellers J.P."/>
        </authorList>
    </citation>
    <scope>NUCLEOTIDE SEQUENCE</scope>
    <source>
        <strain evidence="3">isolate 1-1 / race 1 (BBBD)</strain>
        <strain evidence="4">Isolate 1-1 / race 1 (BBBD)</strain>
    </source>
</reference>
<dbReference type="VEuPathDB" id="FungiDB:PTTG_25364"/>
<proteinExistence type="predicted"/>
<accession>A0A180H3Q2</accession>
<dbReference type="AlphaFoldDB" id="A0A180H3Q2"/>
<evidence type="ECO:0000313" key="2">
    <source>
        <dbReference type="EMBL" id="OAV99394.1"/>
    </source>
</evidence>
<dbReference type="EnsemblFungi" id="PTTG_25364-t43_1">
    <property type="protein sequence ID" value="PTTG_25364-t43_1-p1"/>
    <property type="gene ID" value="PTTG_25364"/>
</dbReference>
<evidence type="ECO:0000256" key="1">
    <source>
        <dbReference type="SAM" id="MobiDB-lite"/>
    </source>
</evidence>
<evidence type="ECO:0000313" key="3">
    <source>
        <dbReference type="EnsemblFungi" id="PTTG_25364-t43_1-p1"/>
    </source>
</evidence>
<dbReference type="EMBL" id="ADAS02000003">
    <property type="protein sequence ID" value="OAV99394.1"/>
    <property type="molecule type" value="Genomic_DNA"/>
</dbReference>
<sequence>MGYSTHYPICIGVRLKVPQDWQNTWGAQHRHPIIGGVQRPHTPIFTKYIGVPWRLRLSRSNIIQQPYPTAQLSNQPSIPTNMSNTPNQPNTSTGITVPPEIWLQMQQLLAAFGPLATAPPSAPAPMIPPVDLPPQSAPPKSPLLIPPLVQSPKSSAISLIPPLDQTDAMTLAPDIELSDHSSDHAPAPPDSASEKNKQTVQSAHNAVITNHPPPNGVIM</sequence>
<reference evidence="3" key="4">
    <citation type="submission" date="2025-05" db="UniProtKB">
        <authorList>
            <consortium name="EnsemblFungi"/>
        </authorList>
    </citation>
    <scope>IDENTIFICATION</scope>
    <source>
        <strain evidence="3">isolate 1-1 / race 1 (BBBD)</strain>
    </source>
</reference>
<feature type="compositionally biased region" description="Polar residues" evidence="1">
    <location>
        <begin position="198"/>
        <end position="208"/>
    </location>
</feature>
<organism evidence="2">
    <name type="scientific">Puccinia triticina (isolate 1-1 / race 1 (BBBD))</name>
    <name type="common">Brown leaf rust fungus</name>
    <dbReference type="NCBI Taxonomy" id="630390"/>
    <lineage>
        <taxon>Eukaryota</taxon>
        <taxon>Fungi</taxon>
        <taxon>Dikarya</taxon>
        <taxon>Basidiomycota</taxon>
        <taxon>Pucciniomycotina</taxon>
        <taxon>Pucciniomycetes</taxon>
        <taxon>Pucciniales</taxon>
        <taxon>Pucciniaceae</taxon>
        <taxon>Puccinia</taxon>
    </lineage>
</organism>
<keyword evidence="4" id="KW-1185">Reference proteome</keyword>